<reference evidence="2" key="1">
    <citation type="journal article" date="2022" name="Int. J. Mol. Sci.">
        <title>Draft Genome of Tanacetum Coccineum: Genomic Comparison of Closely Related Tanacetum-Family Plants.</title>
        <authorList>
            <person name="Yamashiro T."/>
            <person name="Shiraishi A."/>
            <person name="Nakayama K."/>
            <person name="Satake H."/>
        </authorList>
    </citation>
    <scope>NUCLEOTIDE SEQUENCE</scope>
</reference>
<evidence type="ECO:0000313" key="3">
    <source>
        <dbReference type="Proteomes" id="UP001151760"/>
    </source>
</evidence>
<organism evidence="2 3">
    <name type="scientific">Tanacetum coccineum</name>
    <dbReference type="NCBI Taxonomy" id="301880"/>
    <lineage>
        <taxon>Eukaryota</taxon>
        <taxon>Viridiplantae</taxon>
        <taxon>Streptophyta</taxon>
        <taxon>Embryophyta</taxon>
        <taxon>Tracheophyta</taxon>
        <taxon>Spermatophyta</taxon>
        <taxon>Magnoliopsida</taxon>
        <taxon>eudicotyledons</taxon>
        <taxon>Gunneridae</taxon>
        <taxon>Pentapetalae</taxon>
        <taxon>asterids</taxon>
        <taxon>campanulids</taxon>
        <taxon>Asterales</taxon>
        <taxon>Asteraceae</taxon>
        <taxon>Asteroideae</taxon>
        <taxon>Anthemideae</taxon>
        <taxon>Anthemidinae</taxon>
        <taxon>Tanacetum</taxon>
    </lineage>
</organism>
<dbReference type="EMBL" id="BQNB010019072">
    <property type="protein sequence ID" value="GJT81323.1"/>
    <property type="molecule type" value="Genomic_DNA"/>
</dbReference>
<comment type="caution">
    <text evidence="2">The sequence shown here is derived from an EMBL/GenBank/DDBJ whole genome shotgun (WGS) entry which is preliminary data.</text>
</comment>
<reference evidence="2" key="2">
    <citation type="submission" date="2022-01" db="EMBL/GenBank/DDBJ databases">
        <authorList>
            <person name="Yamashiro T."/>
            <person name="Shiraishi A."/>
            <person name="Satake H."/>
            <person name="Nakayama K."/>
        </authorList>
    </citation>
    <scope>NUCLEOTIDE SEQUENCE</scope>
</reference>
<feature type="compositionally biased region" description="Polar residues" evidence="1">
    <location>
        <begin position="111"/>
        <end position="129"/>
    </location>
</feature>
<protein>
    <submittedName>
        <fullName evidence="2">Uncharacterized protein</fullName>
    </submittedName>
</protein>
<name>A0ABQ5H2M2_9ASTR</name>
<gene>
    <name evidence="2" type="ORF">Tco_1055665</name>
</gene>
<evidence type="ECO:0000256" key="1">
    <source>
        <dbReference type="SAM" id="MobiDB-lite"/>
    </source>
</evidence>
<feature type="compositionally biased region" description="Low complexity" evidence="1">
    <location>
        <begin position="230"/>
        <end position="249"/>
    </location>
</feature>
<evidence type="ECO:0000313" key="2">
    <source>
        <dbReference type="EMBL" id="GJT81323.1"/>
    </source>
</evidence>
<keyword evidence="3" id="KW-1185">Reference proteome</keyword>
<dbReference type="Proteomes" id="UP001151760">
    <property type="component" value="Unassembled WGS sequence"/>
</dbReference>
<feature type="region of interest" description="Disordered" evidence="1">
    <location>
        <begin position="111"/>
        <end position="153"/>
    </location>
</feature>
<accession>A0ABQ5H2M2</accession>
<sequence>MLHRKELTLTLDDFRTIFYLPQATNNNHDHFVPVLKISEMVPYYINNLGFTLELRSTSNFKTTGLLQPWQTLCKMFLRCLTTRVTGYDQPSLQIMQMLYSEVFGVDVPTTQSQPIESTQGTHRTTSTPRTPNPEIAEGELSAPQSHEELETTQNVEKVKEHLMAEEIEKLVEGTKNVEENVEVASLPLRNDDNQTNPDTRLEPRKEEESAEDDYKLKRREKGKEIDESRNTPSPTTTRSLRTHSTLISSDTEKLQELTETNTIPSSSTASLSSSKLSATNRLLSLFKSKSGRFKRYKSFFN</sequence>
<proteinExistence type="predicted"/>
<feature type="compositionally biased region" description="Basic and acidic residues" evidence="1">
    <location>
        <begin position="199"/>
        <end position="229"/>
    </location>
</feature>
<feature type="region of interest" description="Disordered" evidence="1">
    <location>
        <begin position="182"/>
        <end position="275"/>
    </location>
</feature>
<feature type="compositionally biased region" description="Low complexity" evidence="1">
    <location>
        <begin position="265"/>
        <end position="275"/>
    </location>
</feature>